<name>A0A9B0TUJ0_CHRAS</name>
<dbReference type="GeneID" id="102812546"/>
<protein>
    <submittedName>
        <fullName evidence="3">Uncharacterized protein LOC102812546</fullName>
    </submittedName>
</protein>
<gene>
    <name evidence="3" type="primary">LOC102812546</name>
</gene>
<evidence type="ECO:0000313" key="3">
    <source>
        <dbReference type="RefSeq" id="XP_006867954.1"/>
    </source>
</evidence>
<reference evidence="3" key="1">
    <citation type="submission" date="2025-08" db="UniProtKB">
        <authorList>
            <consortium name="RefSeq"/>
        </authorList>
    </citation>
    <scope>IDENTIFICATION</scope>
    <source>
        <tissue evidence="3">Spleen</tissue>
    </source>
</reference>
<feature type="region of interest" description="Disordered" evidence="1">
    <location>
        <begin position="203"/>
        <end position="231"/>
    </location>
</feature>
<evidence type="ECO:0000313" key="2">
    <source>
        <dbReference type="Proteomes" id="UP000504623"/>
    </source>
</evidence>
<feature type="compositionally biased region" description="Gly residues" evidence="1">
    <location>
        <begin position="205"/>
        <end position="223"/>
    </location>
</feature>
<sequence>MHSASSGPLYAADGEEASRGYRSASFSPLSSNKCAQVVWSVKRLNRGWESRTEEDRQGERERQGKSAERQERVGQEAEQEERASGREAEVRWTPSPWAQPTSDPEPCVVDTRSKTQPSPVPTRQRIQAFLPSGEPAAAGASGHWGQTEQRQRSRTLRVKAGDLGRGGGRLPGVGTEGVCERASIKTYKSAFLYIGQRRAFASEGAQGGRGGGGGGADAGGRAPGLGFSSMN</sequence>
<organism evidence="2 3">
    <name type="scientific">Chrysochloris asiatica</name>
    <name type="common">Cape golden mole</name>
    <dbReference type="NCBI Taxonomy" id="185453"/>
    <lineage>
        <taxon>Eukaryota</taxon>
        <taxon>Metazoa</taxon>
        <taxon>Chordata</taxon>
        <taxon>Craniata</taxon>
        <taxon>Vertebrata</taxon>
        <taxon>Euteleostomi</taxon>
        <taxon>Mammalia</taxon>
        <taxon>Eutheria</taxon>
        <taxon>Afrotheria</taxon>
        <taxon>Chrysochloridae</taxon>
        <taxon>Chrysochlorinae</taxon>
        <taxon>Chrysochloris</taxon>
    </lineage>
</organism>
<feature type="region of interest" description="Disordered" evidence="1">
    <location>
        <begin position="1"/>
        <end position="31"/>
    </location>
</feature>
<keyword evidence="2" id="KW-1185">Reference proteome</keyword>
<feature type="compositionally biased region" description="Low complexity" evidence="1">
    <location>
        <begin position="131"/>
        <end position="141"/>
    </location>
</feature>
<feature type="compositionally biased region" description="Basic and acidic residues" evidence="1">
    <location>
        <begin position="46"/>
        <end position="90"/>
    </location>
</feature>
<evidence type="ECO:0000256" key="1">
    <source>
        <dbReference type="SAM" id="MobiDB-lite"/>
    </source>
</evidence>
<dbReference type="Proteomes" id="UP000504623">
    <property type="component" value="Unplaced"/>
</dbReference>
<accession>A0A9B0TUJ0</accession>
<dbReference type="RefSeq" id="XP_006867954.1">
    <property type="nucleotide sequence ID" value="XM_006867892.1"/>
</dbReference>
<proteinExistence type="predicted"/>
<feature type="compositionally biased region" description="Gly residues" evidence="1">
    <location>
        <begin position="163"/>
        <end position="175"/>
    </location>
</feature>
<dbReference type="AlphaFoldDB" id="A0A9B0TUJ0"/>
<feature type="region of interest" description="Disordered" evidence="1">
    <location>
        <begin position="45"/>
        <end position="175"/>
    </location>
</feature>